<dbReference type="AlphaFoldDB" id="L9KKK8"/>
<reference evidence="3" key="1">
    <citation type="submission" date="2012-07" db="EMBL/GenBank/DDBJ databases">
        <title>Genome of the Chinese tree shrew, a rising model animal genetically related to primates.</title>
        <authorList>
            <person name="Zhang G."/>
            <person name="Fan Y."/>
            <person name="Yao Y."/>
            <person name="Huang Z."/>
        </authorList>
    </citation>
    <scope>NUCLEOTIDE SEQUENCE [LARGE SCALE GENOMIC DNA]</scope>
</reference>
<dbReference type="EMBL" id="KB320787">
    <property type="protein sequence ID" value="ELW63288.1"/>
    <property type="molecule type" value="Genomic_DNA"/>
</dbReference>
<reference evidence="3" key="2">
    <citation type="journal article" date="2013" name="Nat. Commun.">
        <title>Genome of the Chinese tree shrew.</title>
        <authorList>
            <person name="Fan Y."/>
            <person name="Huang Z.Y."/>
            <person name="Cao C.C."/>
            <person name="Chen C.S."/>
            <person name="Chen Y.X."/>
            <person name="Fan D.D."/>
            <person name="He J."/>
            <person name="Hou H.L."/>
            <person name="Hu L."/>
            <person name="Hu X.T."/>
            <person name="Jiang X.T."/>
            <person name="Lai R."/>
            <person name="Lang Y.S."/>
            <person name="Liang B."/>
            <person name="Liao S.G."/>
            <person name="Mu D."/>
            <person name="Ma Y.Y."/>
            <person name="Niu Y.Y."/>
            <person name="Sun X.Q."/>
            <person name="Xia J.Q."/>
            <person name="Xiao J."/>
            <person name="Xiong Z.Q."/>
            <person name="Xu L."/>
            <person name="Yang L."/>
            <person name="Zhang Y."/>
            <person name="Zhao W."/>
            <person name="Zhao X.D."/>
            <person name="Zheng Y.T."/>
            <person name="Zhou J.M."/>
            <person name="Zhu Y.B."/>
            <person name="Zhang G.J."/>
            <person name="Wang J."/>
            <person name="Yao Y.G."/>
        </authorList>
    </citation>
    <scope>NUCLEOTIDE SEQUENCE [LARGE SCALE GENOMIC DNA]</scope>
</reference>
<sequence length="309" mass="32668">MKASGTLGEYKVGGALPAHTPVQCAARNHLVATSCSWYLVTQLKKSLGDIVAVGSPVLSLCLVHRVQAAIRHSAVDAQGGRSESQPFPPAAPTCSLPGPPEEQRAFQAPSCHMGAARPQDPTLLQPWAFWSGVCDPHSAPCVPPSRFEHPSRNNFLTSDTVTVPAANYCLVLGFSDTEGERGGRTRVWPVTGHSQAIMGVQGLSPGELTFGLHVALALALLFVPIRGPSDNLGGYDTAFAAGVRELWLLQAPGALDGTAGGGDARGEFKLEGVHLSVAPVTWCRKRHSFLDLPLAVTLICQPPDISPYF</sequence>
<name>L9KKK8_TUPCH</name>
<evidence type="ECO:0000313" key="3">
    <source>
        <dbReference type="Proteomes" id="UP000011518"/>
    </source>
</evidence>
<dbReference type="STRING" id="246437.L9KKK8"/>
<evidence type="ECO:0000313" key="2">
    <source>
        <dbReference type="EMBL" id="ELW63288.1"/>
    </source>
</evidence>
<feature type="region of interest" description="Disordered" evidence="1">
    <location>
        <begin position="77"/>
        <end position="105"/>
    </location>
</feature>
<keyword evidence="3" id="KW-1185">Reference proteome</keyword>
<dbReference type="InParanoid" id="L9KKK8"/>
<organism evidence="2 3">
    <name type="scientific">Tupaia chinensis</name>
    <name type="common">Chinese tree shrew</name>
    <name type="synonym">Tupaia belangeri chinensis</name>
    <dbReference type="NCBI Taxonomy" id="246437"/>
    <lineage>
        <taxon>Eukaryota</taxon>
        <taxon>Metazoa</taxon>
        <taxon>Chordata</taxon>
        <taxon>Craniata</taxon>
        <taxon>Vertebrata</taxon>
        <taxon>Euteleostomi</taxon>
        <taxon>Mammalia</taxon>
        <taxon>Eutheria</taxon>
        <taxon>Euarchontoglires</taxon>
        <taxon>Scandentia</taxon>
        <taxon>Tupaiidae</taxon>
        <taxon>Tupaia</taxon>
    </lineage>
</organism>
<protein>
    <submittedName>
        <fullName evidence="2">Uncharacterized protein</fullName>
    </submittedName>
</protein>
<proteinExistence type="predicted"/>
<gene>
    <name evidence="2" type="ORF">TREES_T100014088</name>
</gene>
<dbReference type="Proteomes" id="UP000011518">
    <property type="component" value="Unassembled WGS sequence"/>
</dbReference>
<evidence type="ECO:0000256" key="1">
    <source>
        <dbReference type="SAM" id="MobiDB-lite"/>
    </source>
</evidence>
<accession>L9KKK8</accession>